<dbReference type="EMBL" id="BLXT01004148">
    <property type="protein sequence ID" value="GFO10285.1"/>
    <property type="molecule type" value="Genomic_DNA"/>
</dbReference>
<proteinExistence type="predicted"/>
<accession>A0AAV4APU2</accession>
<reference evidence="1 2" key="1">
    <citation type="journal article" date="2021" name="Elife">
        <title>Chloroplast acquisition without the gene transfer in kleptoplastic sea slugs, Plakobranchus ocellatus.</title>
        <authorList>
            <person name="Maeda T."/>
            <person name="Takahashi S."/>
            <person name="Yoshida T."/>
            <person name="Shimamura S."/>
            <person name="Takaki Y."/>
            <person name="Nagai Y."/>
            <person name="Toyoda A."/>
            <person name="Suzuki Y."/>
            <person name="Arimoto A."/>
            <person name="Ishii H."/>
            <person name="Satoh N."/>
            <person name="Nishiyama T."/>
            <person name="Hasebe M."/>
            <person name="Maruyama T."/>
            <person name="Minagawa J."/>
            <person name="Obokata J."/>
            <person name="Shigenobu S."/>
        </authorList>
    </citation>
    <scope>NUCLEOTIDE SEQUENCE [LARGE SCALE GENOMIC DNA]</scope>
</reference>
<keyword evidence="2" id="KW-1185">Reference proteome</keyword>
<comment type="caution">
    <text evidence="1">The sequence shown here is derived from an EMBL/GenBank/DDBJ whole genome shotgun (WGS) entry which is preliminary data.</text>
</comment>
<sequence>MSIASDIGSDPIGVGGGPAACGESNAYQSSVMSDDANGGDGNVSQSISMVHQELHCHLLCCVIAGLHLFPVLYCLLCEAELISLSILSSTGCSGRSRAPLGRKSSSIRTPGFTGKIQYQERIFLSHLFSL</sequence>
<gene>
    <name evidence="1" type="ORF">PoB_003679000</name>
</gene>
<evidence type="ECO:0000313" key="1">
    <source>
        <dbReference type="EMBL" id="GFO10285.1"/>
    </source>
</evidence>
<dbReference type="Proteomes" id="UP000735302">
    <property type="component" value="Unassembled WGS sequence"/>
</dbReference>
<dbReference type="AlphaFoldDB" id="A0AAV4APU2"/>
<evidence type="ECO:0000313" key="2">
    <source>
        <dbReference type="Proteomes" id="UP000735302"/>
    </source>
</evidence>
<protein>
    <submittedName>
        <fullName evidence="1">Uncharacterized protein</fullName>
    </submittedName>
</protein>
<name>A0AAV4APU2_9GAST</name>
<organism evidence="1 2">
    <name type="scientific">Plakobranchus ocellatus</name>
    <dbReference type="NCBI Taxonomy" id="259542"/>
    <lineage>
        <taxon>Eukaryota</taxon>
        <taxon>Metazoa</taxon>
        <taxon>Spiralia</taxon>
        <taxon>Lophotrochozoa</taxon>
        <taxon>Mollusca</taxon>
        <taxon>Gastropoda</taxon>
        <taxon>Heterobranchia</taxon>
        <taxon>Euthyneura</taxon>
        <taxon>Panpulmonata</taxon>
        <taxon>Sacoglossa</taxon>
        <taxon>Placobranchoidea</taxon>
        <taxon>Plakobranchidae</taxon>
        <taxon>Plakobranchus</taxon>
    </lineage>
</organism>